<name>A0A132EI00_9BURK</name>
<evidence type="ECO:0000313" key="2">
    <source>
        <dbReference type="EMBL" id="KWF30294.1"/>
    </source>
</evidence>
<keyword evidence="1" id="KW-0472">Membrane</keyword>
<feature type="transmembrane region" description="Helical" evidence="1">
    <location>
        <begin position="45"/>
        <end position="64"/>
    </location>
</feature>
<evidence type="ECO:0000256" key="1">
    <source>
        <dbReference type="SAM" id="Phobius"/>
    </source>
</evidence>
<reference evidence="2 4" key="1">
    <citation type="submission" date="2015-11" db="EMBL/GenBank/DDBJ databases">
        <title>Expanding the genomic diversity of Burkholderia species for the development of highly accurate diagnostics.</title>
        <authorList>
            <person name="Sahl J."/>
            <person name="Keim P."/>
            <person name="Wagner D."/>
        </authorList>
    </citation>
    <scope>NUCLEOTIDE SEQUENCE [LARGE SCALE GENOMIC DNA]</scope>
    <source>
        <strain evidence="2 4">MSMB368WGS</strain>
    </source>
</reference>
<evidence type="ECO:0000313" key="4">
    <source>
        <dbReference type="Proteomes" id="UP000062912"/>
    </source>
</evidence>
<dbReference type="RefSeq" id="WP_060241408.1">
    <property type="nucleotide sequence ID" value="NZ_CABVPP010000023.1"/>
</dbReference>
<evidence type="ECO:0000313" key="5">
    <source>
        <dbReference type="Proteomes" id="UP000494162"/>
    </source>
</evidence>
<dbReference type="EMBL" id="LPJR01000028">
    <property type="protein sequence ID" value="KWF30294.1"/>
    <property type="molecule type" value="Genomic_DNA"/>
</dbReference>
<dbReference type="Proteomes" id="UP000494162">
    <property type="component" value="Unassembled WGS sequence"/>
</dbReference>
<evidence type="ECO:0000313" key="3">
    <source>
        <dbReference type="EMBL" id="VWB70723.1"/>
    </source>
</evidence>
<dbReference type="EMBL" id="CABVPP010000023">
    <property type="protein sequence ID" value="VWB70723.1"/>
    <property type="molecule type" value="Genomic_DNA"/>
</dbReference>
<dbReference type="GeneID" id="93170386"/>
<gene>
    <name evidence="3" type="ORF">BPS26883_03356</name>
    <name evidence="2" type="ORF">WT56_14535</name>
</gene>
<keyword evidence="1" id="KW-0812">Transmembrane</keyword>
<sequence length="80" mass="8302">MFIPSFAVRLKRIVPGARLSPLAHAPGNRRAFARLPTPPRLLDCALIGAMAAAVALAALLCVAASRIGFASVGRVAGWLP</sequence>
<protein>
    <submittedName>
        <fullName evidence="2">Uncharacterized protein</fullName>
    </submittedName>
</protein>
<organism evidence="2 4">
    <name type="scientific">Burkholderia pseudomultivorans</name>
    <dbReference type="NCBI Taxonomy" id="1207504"/>
    <lineage>
        <taxon>Bacteria</taxon>
        <taxon>Pseudomonadati</taxon>
        <taxon>Pseudomonadota</taxon>
        <taxon>Betaproteobacteria</taxon>
        <taxon>Burkholderiales</taxon>
        <taxon>Burkholderiaceae</taxon>
        <taxon>Burkholderia</taxon>
        <taxon>Burkholderia cepacia complex</taxon>
    </lineage>
</organism>
<reference evidence="3 5" key="2">
    <citation type="submission" date="2019-09" db="EMBL/GenBank/DDBJ databases">
        <authorList>
            <person name="Depoorter E."/>
        </authorList>
    </citation>
    <scope>NUCLEOTIDE SEQUENCE [LARGE SCALE GENOMIC DNA]</scope>
    <source>
        <strain evidence="3">LMG 26883</strain>
    </source>
</reference>
<keyword evidence="1" id="KW-1133">Transmembrane helix</keyword>
<proteinExistence type="predicted"/>
<accession>A0A132EI00</accession>
<dbReference type="OrthoDB" id="9009437at2"/>
<dbReference type="Proteomes" id="UP000062912">
    <property type="component" value="Unassembled WGS sequence"/>
</dbReference>
<dbReference type="AlphaFoldDB" id="A0A132EI00"/>